<dbReference type="Proteomes" id="UP000019443">
    <property type="component" value="Chromosome"/>
</dbReference>
<dbReference type="eggNOG" id="COG0417">
    <property type="taxonomic scope" value="Bacteria"/>
</dbReference>
<dbReference type="HOGENOM" id="CLU_1222705_0_0_5"/>
<dbReference type="SUPFAM" id="SSF53098">
    <property type="entry name" value="Ribonuclease H-like"/>
    <property type="match status" value="1"/>
</dbReference>
<evidence type="ECO:0000259" key="1">
    <source>
        <dbReference type="Pfam" id="PF10108"/>
    </source>
</evidence>
<dbReference type="AlphaFoldDB" id="W6R8P8"/>
<dbReference type="PATRIC" id="fig|348824.6.peg.2135"/>
<dbReference type="GO" id="GO:0003676">
    <property type="term" value="F:nucleic acid binding"/>
    <property type="evidence" value="ECO:0007669"/>
    <property type="project" value="InterPro"/>
</dbReference>
<gene>
    <name evidence="2" type="ORF">LPU83_1985</name>
</gene>
<keyword evidence="3" id="KW-1185">Reference proteome</keyword>
<organism evidence="2 3">
    <name type="scientific">Rhizobium favelukesii</name>
    <dbReference type="NCBI Taxonomy" id="348824"/>
    <lineage>
        <taxon>Bacteria</taxon>
        <taxon>Pseudomonadati</taxon>
        <taxon>Pseudomonadota</taxon>
        <taxon>Alphaproteobacteria</taxon>
        <taxon>Hyphomicrobiales</taxon>
        <taxon>Rhizobiaceae</taxon>
        <taxon>Rhizobium/Agrobacterium group</taxon>
        <taxon>Rhizobium</taxon>
    </lineage>
</organism>
<evidence type="ECO:0000313" key="3">
    <source>
        <dbReference type="Proteomes" id="UP000019443"/>
    </source>
</evidence>
<sequence>MTYLYLDIETIPAQTDAAKQRISASVKPPGNLKKADSIAAWEKDQRPAAVEEAISRSGLNGAFGHICCIGYALDENRPTSLSWPLDYSGERELLVAFSEAMESYNRSPVIIGHNVAGFDIRFMWQRAMVLGVKMPGWFPRDPKPWGIEVFDTMAAWAGARDTISMDNLCSALGLQGKDDVDGSMVGDMWARGEFERIDSYCRADIERTRAIHRRMLVAYGEAA</sequence>
<accession>W6R8P8</accession>
<dbReference type="RefSeq" id="WP_037069612.1">
    <property type="nucleotide sequence ID" value="NZ_HG916852.1"/>
</dbReference>
<dbReference type="KEGG" id="rhl:LPU83_1985"/>
<dbReference type="InterPro" id="IPR036397">
    <property type="entry name" value="RNaseH_sf"/>
</dbReference>
<dbReference type="InterPro" id="IPR019288">
    <property type="entry name" value="3'-5'_exonuclease_PolB-like"/>
</dbReference>
<proteinExistence type="predicted"/>
<dbReference type="EMBL" id="HG916852">
    <property type="protein sequence ID" value="CDM57642.1"/>
    <property type="molecule type" value="Genomic_DNA"/>
</dbReference>
<dbReference type="Pfam" id="PF10108">
    <property type="entry name" value="DNA_pol_B_exo2"/>
    <property type="match status" value="1"/>
</dbReference>
<dbReference type="InterPro" id="IPR012337">
    <property type="entry name" value="RNaseH-like_sf"/>
</dbReference>
<reference evidence="2" key="1">
    <citation type="submission" date="2013-11" db="EMBL/GenBank/DDBJ databases">
        <title>Draft genome sequence of the broad-host-range Rhizobium sp. LPU83 strain, a member of the low-genetic diversity Oregon-like Rhizobium sp. group.</title>
        <authorList>
            <person name="Wibberg D."/>
            <person name="Puehler A."/>
            <person name="Schlueter A."/>
        </authorList>
    </citation>
    <scope>NUCLEOTIDE SEQUENCE [LARGE SCALE GENOMIC DNA]</scope>
    <source>
        <strain evidence="2">LPU83</strain>
    </source>
</reference>
<feature type="domain" description="Predicted 3'-5' exonuclease PolB-like" evidence="1">
    <location>
        <begin position="88"/>
        <end position="219"/>
    </location>
</feature>
<name>W6R8P8_9HYPH</name>
<dbReference type="Gene3D" id="3.30.420.10">
    <property type="entry name" value="Ribonuclease H-like superfamily/Ribonuclease H"/>
    <property type="match status" value="1"/>
</dbReference>
<evidence type="ECO:0000313" key="2">
    <source>
        <dbReference type="EMBL" id="CDM57642.1"/>
    </source>
</evidence>
<protein>
    <submittedName>
        <fullName evidence="2">Conserved protein</fullName>
    </submittedName>
</protein>